<sequence length="282" mass="30719">MALGFGKSIGLQNTYGVGQCVEDNPGKLRDGDGDLGNTAEEGTTVIYKKEHNLEGLDNLNTFLSTLSSPDPTLDQGEVVDIPLRDGTTSQIRVFRAIVVSTRPKPLIVLICGEGFFLGDNTQLSSVSRVPVNSCSAVAVNISYRLAHTYKFHIAAYNAYDSVKWLSQHSSTLGADRSEGFILPGAGRSANLAAVVAQKWVSNKSLPSITGLSLIIPYLLSEEIVPQAYKRLWFSREQYENALILNKSALDYMLATYEPDVRSADFSPFNHSVPHSGMPPVHI</sequence>
<dbReference type="GO" id="GO:0016787">
    <property type="term" value="F:hydrolase activity"/>
    <property type="evidence" value="ECO:0007669"/>
    <property type="project" value="InterPro"/>
</dbReference>
<proteinExistence type="predicted"/>
<accession>A0AAD4IGB8</accession>
<dbReference type="EMBL" id="JAANER010000002">
    <property type="protein sequence ID" value="KAG9194306.1"/>
    <property type="molecule type" value="Genomic_DNA"/>
</dbReference>
<dbReference type="Gene3D" id="3.40.50.1820">
    <property type="entry name" value="alpha/beta hydrolase"/>
    <property type="match status" value="1"/>
</dbReference>
<protein>
    <recommendedName>
        <fullName evidence="1">Alpha/beta hydrolase fold-3 domain-containing protein</fullName>
    </recommendedName>
</protein>
<dbReference type="InterPro" id="IPR013094">
    <property type="entry name" value="AB_hydrolase_3"/>
</dbReference>
<evidence type="ECO:0000313" key="2">
    <source>
        <dbReference type="EMBL" id="KAG9194306.1"/>
    </source>
</evidence>
<name>A0AAD4IGB8_9PLEO</name>
<evidence type="ECO:0000259" key="1">
    <source>
        <dbReference type="Pfam" id="PF07859"/>
    </source>
</evidence>
<dbReference type="SUPFAM" id="SSF53474">
    <property type="entry name" value="alpha/beta-Hydrolases"/>
    <property type="match status" value="1"/>
</dbReference>
<evidence type="ECO:0000313" key="3">
    <source>
        <dbReference type="Proteomes" id="UP001199106"/>
    </source>
</evidence>
<reference evidence="2" key="1">
    <citation type="submission" date="2021-07" db="EMBL/GenBank/DDBJ databases">
        <title>Genome Resource of American Ginseng Black Spot Pathogen Alternaria panax.</title>
        <authorList>
            <person name="Qiu C."/>
            <person name="Wang W."/>
            <person name="Liu Z."/>
        </authorList>
    </citation>
    <scope>NUCLEOTIDE SEQUENCE</scope>
    <source>
        <strain evidence="2">BNCC115425</strain>
    </source>
</reference>
<gene>
    <name evidence="2" type="ORF">G6011_04341</name>
</gene>
<dbReference type="Pfam" id="PF07859">
    <property type="entry name" value="Abhydrolase_3"/>
    <property type="match status" value="1"/>
</dbReference>
<organism evidence="2 3">
    <name type="scientific">Alternaria panax</name>
    <dbReference type="NCBI Taxonomy" id="48097"/>
    <lineage>
        <taxon>Eukaryota</taxon>
        <taxon>Fungi</taxon>
        <taxon>Dikarya</taxon>
        <taxon>Ascomycota</taxon>
        <taxon>Pezizomycotina</taxon>
        <taxon>Dothideomycetes</taxon>
        <taxon>Pleosporomycetidae</taxon>
        <taxon>Pleosporales</taxon>
        <taxon>Pleosporineae</taxon>
        <taxon>Pleosporaceae</taxon>
        <taxon>Alternaria</taxon>
        <taxon>Alternaria sect. Panax</taxon>
    </lineage>
</organism>
<dbReference type="InterPro" id="IPR029058">
    <property type="entry name" value="AB_hydrolase_fold"/>
</dbReference>
<feature type="domain" description="Alpha/beta hydrolase fold-3" evidence="1">
    <location>
        <begin position="110"/>
        <end position="282"/>
    </location>
</feature>
<keyword evidence="3" id="KW-1185">Reference proteome</keyword>
<dbReference type="Proteomes" id="UP001199106">
    <property type="component" value="Unassembled WGS sequence"/>
</dbReference>
<dbReference type="AlphaFoldDB" id="A0AAD4IGB8"/>
<comment type="caution">
    <text evidence="2">The sequence shown here is derived from an EMBL/GenBank/DDBJ whole genome shotgun (WGS) entry which is preliminary data.</text>
</comment>